<dbReference type="AlphaFoldDB" id="A0A0G4PWS2"/>
<reference evidence="1 2" key="1">
    <citation type="journal article" date="2014" name="Nat. Commun.">
        <title>Multiple recent horizontal transfers of a large genomic region in cheese making fungi.</title>
        <authorList>
            <person name="Cheeseman K."/>
            <person name="Ropars J."/>
            <person name="Renault P."/>
            <person name="Dupont J."/>
            <person name="Gouzy J."/>
            <person name="Branca A."/>
            <person name="Abraham A.L."/>
            <person name="Ceppi M."/>
            <person name="Conseiller E."/>
            <person name="Debuchy R."/>
            <person name="Malagnac F."/>
            <person name="Goarin A."/>
            <person name="Silar P."/>
            <person name="Lacoste S."/>
            <person name="Sallet E."/>
            <person name="Bensimon A."/>
            <person name="Giraud T."/>
            <person name="Brygoo Y."/>
        </authorList>
    </citation>
    <scope>NUCLEOTIDE SEQUENCE [LARGE SCALE GENOMIC DNA]</scope>
    <source>
        <strain evidence="2">FM 013</strain>
    </source>
</reference>
<protein>
    <submittedName>
        <fullName evidence="1">Alcohol acetyltransferase</fullName>
    </submittedName>
</protein>
<proteinExistence type="predicted"/>
<keyword evidence="2" id="KW-1185">Reference proteome</keyword>
<dbReference type="EMBL" id="HG793193">
    <property type="protein sequence ID" value="CRL30803.1"/>
    <property type="molecule type" value="Genomic_DNA"/>
</dbReference>
<dbReference type="GO" id="GO:0016740">
    <property type="term" value="F:transferase activity"/>
    <property type="evidence" value="ECO:0007669"/>
    <property type="project" value="UniProtKB-KW"/>
</dbReference>
<name>A0A0G4PWS2_PENC3</name>
<keyword evidence="1" id="KW-0808">Transferase</keyword>
<evidence type="ECO:0000313" key="2">
    <source>
        <dbReference type="Proteomes" id="UP000053732"/>
    </source>
</evidence>
<evidence type="ECO:0000313" key="1">
    <source>
        <dbReference type="EMBL" id="CRL30803.1"/>
    </source>
</evidence>
<gene>
    <name evidence="1" type="ORF">PCAMFM013_S060g000013</name>
</gene>
<accession>A0A0G4PWS2</accession>
<organism evidence="1 2">
    <name type="scientific">Penicillium camemberti (strain FM 013)</name>
    <dbReference type="NCBI Taxonomy" id="1429867"/>
    <lineage>
        <taxon>Eukaryota</taxon>
        <taxon>Fungi</taxon>
        <taxon>Dikarya</taxon>
        <taxon>Ascomycota</taxon>
        <taxon>Pezizomycotina</taxon>
        <taxon>Eurotiomycetes</taxon>
        <taxon>Eurotiomycetidae</taxon>
        <taxon>Eurotiales</taxon>
        <taxon>Aspergillaceae</taxon>
        <taxon>Penicillium</taxon>
    </lineage>
</organism>
<sequence length="129" mass="14889">MDPSSLLESRQDVQGYKILRPVQGVIESIYKIHHNLGVLSNTIVYATYEQPDHMPLTPATIYKALPLVISEHPALATILIDQPSTKKMARTRTWQARLERICFKDCVRFIDDMAEKEQFIRLIQVEHNT</sequence>
<dbReference type="Proteomes" id="UP000053732">
    <property type="component" value="Unassembled WGS sequence"/>
</dbReference>